<name>W1NMX8_AMBTC</name>
<evidence type="ECO:0000313" key="3">
    <source>
        <dbReference type="Proteomes" id="UP000017836"/>
    </source>
</evidence>
<feature type="compositionally biased region" description="Low complexity" evidence="1">
    <location>
        <begin position="104"/>
        <end position="118"/>
    </location>
</feature>
<evidence type="ECO:0000313" key="2">
    <source>
        <dbReference type="EMBL" id="ERM96898.1"/>
    </source>
</evidence>
<dbReference type="Gramene" id="ERM96898">
    <property type="protein sequence ID" value="ERM96898"/>
    <property type="gene ID" value="AMTR_s00074p00067220"/>
</dbReference>
<feature type="compositionally biased region" description="Acidic residues" evidence="1">
    <location>
        <begin position="29"/>
        <end position="39"/>
    </location>
</feature>
<dbReference type="EMBL" id="KI396637">
    <property type="protein sequence ID" value="ERM96898.1"/>
    <property type="molecule type" value="Genomic_DNA"/>
</dbReference>
<dbReference type="AlphaFoldDB" id="W1NMX8"/>
<gene>
    <name evidence="2" type="ORF">AMTR_s00074p00067220</name>
</gene>
<reference evidence="3" key="1">
    <citation type="journal article" date="2013" name="Science">
        <title>The Amborella genome and the evolution of flowering plants.</title>
        <authorList>
            <consortium name="Amborella Genome Project"/>
        </authorList>
    </citation>
    <scope>NUCLEOTIDE SEQUENCE [LARGE SCALE GENOMIC DNA]</scope>
</reference>
<organism evidence="2 3">
    <name type="scientific">Amborella trichopoda</name>
    <dbReference type="NCBI Taxonomy" id="13333"/>
    <lineage>
        <taxon>Eukaryota</taxon>
        <taxon>Viridiplantae</taxon>
        <taxon>Streptophyta</taxon>
        <taxon>Embryophyta</taxon>
        <taxon>Tracheophyta</taxon>
        <taxon>Spermatophyta</taxon>
        <taxon>Magnoliopsida</taxon>
        <taxon>Amborellales</taxon>
        <taxon>Amborellaceae</taxon>
        <taxon>Amborella</taxon>
    </lineage>
</organism>
<feature type="region of interest" description="Disordered" evidence="1">
    <location>
        <begin position="1"/>
        <end position="39"/>
    </location>
</feature>
<evidence type="ECO:0000256" key="1">
    <source>
        <dbReference type="SAM" id="MobiDB-lite"/>
    </source>
</evidence>
<proteinExistence type="predicted"/>
<accession>W1NMX8</accession>
<protein>
    <submittedName>
        <fullName evidence="2">Uncharacterized protein</fullName>
    </submittedName>
</protein>
<sequence length="139" mass="16010">MIKIITEGKGKNVQRERDAEEIGRGYESSIDEEDDQETEFEARKERAMIDSIQELNYRQMEIQEMYGRRDGTFSSRQPQEHVVPDRGGCGPSLLRSTSRRLRRSFSSCPSSYSRSSTTQRHEPIDVPSMTREPSGLNPH</sequence>
<keyword evidence="3" id="KW-1185">Reference proteome</keyword>
<feature type="region of interest" description="Disordered" evidence="1">
    <location>
        <begin position="71"/>
        <end position="139"/>
    </location>
</feature>
<feature type="compositionally biased region" description="Basic and acidic residues" evidence="1">
    <location>
        <begin position="1"/>
        <end position="24"/>
    </location>
</feature>
<dbReference type="Proteomes" id="UP000017836">
    <property type="component" value="Unassembled WGS sequence"/>
</dbReference>
<dbReference type="HOGENOM" id="CLU_1847811_0_0_1"/>